<dbReference type="OrthoDB" id="8685017at2"/>
<evidence type="ECO:0000256" key="1">
    <source>
        <dbReference type="SAM" id="SignalP"/>
    </source>
</evidence>
<sequence>MPRLPTLLLSLLLTACTAPLPLATPQATAPAELHYRAHAAGEGDSHIIGHYHAGQWRWIQTSPLGAPLARQTYDGAAWHNDGFLPPNRRARTLFTALMLLHDPAAYPQIRKQDDDYYYRDHRWLHVAREAQGYRLSTAAGDWHIEPLTP</sequence>
<keyword evidence="3" id="KW-1185">Reference proteome</keyword>
<keyword evidence="1" id="KW-0732">Signal</keyword>
<dbReference type="AlphaFoldDB" id="A0A381EFD9"/>
<proteinExistence type="predicted"/>
<protein>
    <recommendedName>
        <fullName evidence="4">Lipoprotein</fullName>
    </recommendedName>
</protein>
<dbReference type="EMBL" id="UFUW01000001">
    <property type="protein sequence ID" value="SUX25639.1"/>
    <property type="molecule type" value="Genomic_DNA"/>
</dbReference>
<evidence type="ECO:0008006" key="4">
    <source>
        <dbReference type="Google" id="ProtNLM"/>
    </source>
</evidence>
<evidence type="ECO:0000313" key="3">
    <source>
        <dbReference type="Proteomes" id="UP000254572"/>
    </source>
</evidence>
<evidence type="ECO:0000313" key="2">
    <source>
        <dbReference type="EMBL" id="SUX25639.1"/>
    </source>
</evidence>
<gene>
    <name evidence="2" type="ORF">NCTC13294_02535</name>
</gene>
<reference evidence="2 3" key="1">
    <citation type="submission" date="2018-06" db="EMBL/GenBank/DDBJ databases">
        <authorList>
            <consortium name="Pathogen Informatics"/>
            <person name="Doyle S."/>
        </authorList>
    </citation>
    <scope>NUCLEOTIDE SEQUENCE [LARGE SCALE GENOMIC DNA]</scope>
    <source>
        <strain evidence="2 3">NCTC13294</strain>
    </source>
</reference>
<name>A0A381EFD9_9GAMM</name>
<feature type="chain" id="PRO_5016590686" description="Lipoprotein" evidence="1">
    <location>
        <begin position="24"/>
        <end position="149"/>
    </location>
</feature>
<dbReference type="RefSeq" id="WP_115612598.1">
    <property type="nucleotide sequence ID" value="NZ_JBHLZC010000001.1"/>
</dbReference>
<accession>A0A381EFD9</accession>
<feature type="signal peptide" evidence="1">
    <location>
        <begin position="1"/>
        <end position="23"/>
    </location>
</feature>
<dbReference type="Proteomes" id="UP000254572">
    <property type="component" value="Unassembled WGS sequence"/>
</dbReference>
<dbReference type="PROSITE" id="PS51257">
    <property type="entry name" value="PROKAR_LIPOPROTEIN"/>
    <property type="match status" value="1"/>
</dbReference>
<organism evidence="2 3">
    <name type="scientific">Cardiobacterium valvarum</name>
    <dbReference type="NCBI Taxonomy" id="194702"/>
    <lineage>
        <taxon>Bacteria</taxon>
        <taxon>Pseudomonadati</taxon>
        <taxon>Pseudomonadota</taxon>
        <taxon>Gammaproteobacteria</taxon>
        <taxon>Cardiobacteriales</taxon>
        <taxon>Cardiobacteriaceae</taxon>
        <taxon>Cardiobacterium</taxon>
    </lineage>
</organism>